<feature type="compositionally biased region" description="Acidic residues" evidence="3">
    <location>
        <begin position="1"/>
        <end position="10"/>
    </location>
</feature>
<dbReference type="SUPFAM" id="SSF50978">
    <property type="entry name" value="WD40 repeat-like"/>
    <property type="match status" value="1"/>
</dbReference>
<dbReference type="Pfam" id="PF12816">
    <property type="entry name" value="TPR_Vps8"/>
    <property type="match status" value="1"/>
</dbReference>
<dbReference type="GO" id="GO:0006623">
    <property type="term" value="P:protein targeting to vacuole"/>
    <property type="evidence" value="ECO:0007669"/>
    <property type="project" value="InterPro"/>
</dbReference>
<keyword evidence="2" id="KW-0853">WD repeat</keyword>
<dbReference type="PANTHER" id="PTHR12616:SF8">
    <property type="entry name" value="VACUOLAR PROTEIN SORTING-ASSOCIATED PROTEIN 8 HOMOLOG"/>
    <property type="match status" value="1"/>
</dbReference>
<dbReference type="Proteomes" id="UP000186594">
    <property type="component" value="Unassembled WGS sequence"/>
</dbReference>
<dbReference type="Pfam" id="PF25066">
    <property type="entry name" value="TPR_VPS8_2"/>
    <property type="match status" value="1"/>
</dbReference>
<proteinExistence type="inferred from homology"/>
<dbReference type="EMBL" id="LXFE01002865">
    <property type="protein sequence ID" value="OLL22734.1"/>
    <property type="molecule type" value="Genomic_DNA"/>
</dbReference>
<dbReference type="InterPro" id="IPR025941">
    <property type="entry name" value="Vps8_central_dom"/>
</dbReference>
<dbReference type="GO" id="GO:0005770">
    <property type="term" value="C:late endosome"/>
    <property type="evidence" value="ECO:0007669"/>
    <property type="project" value="TreeGrafter"/>
</dbReference>
<dbReference type="InterPro" id="IPR059070">
    <property type="entry name" value="TPR_VPS8_2"/>
</dbReference>
<dbReference type="STRING" id="1198029.A0A1U7LJB1"/>
<evidence type="ECO:0000256" key="1">
    <source>
        <dbReference type="ARBA" id="ARBA00009422"/>
    </source>
</evidence>
<dbReference type="PROSITE" id="PS50082">
    <property type="entry name" value="WD_REPEATS_2"/>
    <property type="match status" value="1"/>
</dbReference>
<accession>A0A1U7LJB1</accession>
<comment type="caution">
    <text evidence="6">The sequence shown here is derived from an EMBL/GenBank/DDBJ whole genome shotgun (WGS) entry which is preliminary data.</text>
</comment>
<dbReference type="Pfam" id="PF23410">
    <property type="entry name" value="Beta-prop_VPS8"/>
    <property type="match status" value="1"/>
</dbReference>
<feature type="repeat" description="WD" evidence="2">
    <location>
        <begin position="255"/>
        <end position="296"/>
    </location>
</feature>
<comment type="similarity">
    <text evidence="1">Belongs to the VPS8 family.</text>
</comment>
<dbReference type="OMA" id="NQLFFHQ"/>
<evidence type="ECO:0000313" key="6">
    <source>
        <dbReference type="EMBL" id="OLL22734.1"/>
    </source>
</evidence>
<feature type="compositionally biased region" description="Basic and acidic residues" evidence="3">
    <location>
        <begin position="62"/>
        <end position="81"/>
    </location>
</feature>
<evidence type="ECO:0000313" key="7">
    <source>
        <dbReference type="Proteomes" id="UP000186594"/>
    </source>
</evidence>
<feature type="domain" description="VPS8-like TPR-like repeats" evidence="5">
    <location>
        <begin position="1270"/>
        <end position="1433"/>
    </location>
</feature>
<feature type="region of interest" description="Disordered" evidence="3">
    <location>
        <begin position="62"/>
        <end position="98"/>
    </location>
</feature>
<dbReference type="PANTHER" id="PTHR12616">
    <property type="entry name" value="VACUOLAR PROTEIN SORTING VPS41"/>
    <property type="match status" value="1"/>
</dbReference>
<organism evidence="6 7">
    <name type="scientific">Neolecta irregularis (strain DAH-3)</name>
    <dbReference type="NCBI Taxonomy" id="1198029"/>
    <lineage>
        <taxon>Eukaryota</taxon>
        <taxon>Fungi</taxon>
        <taxon>Dikarya</taxon>
        <taxon>Ascomycota</taxon>
        <taxon>Taphrinomycotina</taxon>
        <taxon>Neolectales</taxon>
        <taxon>Neolectaceae</taxon>
        <taxon>Neolecta</taxon>
    </lineage>
</organism>
<feature type="compositionally biased region" description="Acidic residues" evidence="3">
    <location>
        <begin position="19"/>
        <end position="32"/>
    </location>
</feature>
<keyword evidence="7" id="KW-1185">Reference proteome</keyword>
<dbReference type="InterPro" id="IPR036322">
    <property type="entry name" value="WD40_repeat_dom_sf"/>
</dbReference>
<dbReference type="GO" id="GO:0034058">
    <property type="term" value="P:endosomal vesicle fusion"/>
    <property type="evidence" value="ECO:0007669"/>
    <property type="project" value="TreeGrafter"/>
</dbReference>
<dbReference type="Gene3D" id="2.130.10.10">
    <property type="entry name" value="YVTN repeat-like/Quinoprotein amine dehydrogenase"/>
    <property type="match status" value="1"/>
</dbReference>
<dbReference type="InterPro" id="IPR015943">
    <property type="entry name" value="WD40/YVTN_repeat-like_dom_sf"/>
</dbReference>
<feature type="region of interest" description="Disordered" evidence="3">
    <location>
        <begin position="1"/>
        <end position="32"/>
    </location>
</feature>
<reference evidence="6 7" key="1">
    <citation type="submission" date="2016-04" db="EMBL/GenBank/DDBJ databases">
        <title>Evolutionary innovation and constraint leading to complex multicellularity in the Ascomycota.</title>
        <authorList>
            <person name="Cisse O."/>
            <person name="Nguyen A."/>
            <person name="Hewitt D.A."/>
            <person name="Jedd G."/>
            <person name="Stajich J.E."/>
        </authorList>
    </citation>
    <scope>NUCLEOTIDE SEQUENCE [LARGE SCALE GENOMIC DNA]</scope>
    <source>
        <strain evidence="6 7">DAH-3</strain>
    </source>
</reference>
<dbReference type="GO" id="GO:0030897">
    <property type="term" value="C:HOPS complex"/>
    <property type="evidence" value="ECO:0007669"/>
    <property type="project" value="TreeGrafter"/>
</dbReference>
<gene>
    <name evidence="6" type="ORF">NEOLI_002886</name>
</gene>
<dbReference type="InterPro" id="IPR001680">
    <property type="entry name" value="WD40_rpt"/>
</dbReference>
<evidence type="ECO:0000256" key="3">
    <source>
        <dbReference type="SAM" id="MobiDB-lite"/>
    </source>
</evidence>
<evidence type="ECO:0000259" key="5">
    <source>
        <dbReference type="Pfam" id="PF25066"/>
    </source>
</evidence>
<sequence length="1546" mass="174501">MGLTPEDERDYQDSLNDYLEAENGEQMGETEQDELLFSQLAVDQDLILEYLKDAKTKDKLERKQLENSQDHEALIQEGSEKDLDDQGSTGRDPSIVDSLITDDNTVSRRASIASETLSIASSSYSEVTSLTPSRSLLSPFRNLDSARQNRRLTSLTAPLSQSPSLSVFHSRASSVSNFNDASSSEGLSNPRDVIRWKRLKRISARLYSDAGKRNWGNPTAFCVSGVIAVGTSKGLVLLFDYHQTLRSIMGPGSKGAVESGAVTSITVSADHAYIATGHARGSIFLWDLSKSAQPARSIPALSSEEIRQAKASGHRDGNVIIDTGFIGASHSHLVSFDDHGMGFDHLFSRKMIVTSVHSTRIIGRQLGLNGETFYGRSSPLMAFSPLPLGSASHFSDMLGIVAMVTLSRLIIISTVPVPRTQFKFSRPRHSPDPSDIAEGACLAWYPSVKYRVPGNSSLSELSSKPALAFAWDKYLAILHIMDTEQPPSEDKSDIPAVAFAVRVERHVDEPIVAIKWFTHEILLLLTKTHRVLILEAASLDITDSGDIVSKSLLHFNYLTSSLKIDQNLDVTPATSDMFHQTLHTYKNKIFMLCSTGIILGMLSTWADRVLGFVDRSDFIEAIRLCTSYYAGGRSLVTLGLPIDEQQRKHAIEDKILDFMLASLRYTFKKETNARSDPLNLHRNVASLKGELTSVCFEACICMDNMAFLFDQIYEFYEEEADKVIFLEALENYITSFKIRKMPPTVVKDFIELYCSRKQFGLLERVICHIDALSLDINQVITLCKNNNLFDPQIYIWNEALEDYIAPMIEFVQLARDLLISAADSEQLPEDIRLSQVTRLFPYLSYILTGRIYPTGEVKDELKANGGKNALYHFLFSGRTLIWPPKGGVLITTTINDEPELTFPYLRLFLRLDTPTFLQAMDEALEDPYLNGQEELSSSDYPETAHPFNINVNRQFIVNILMEVMSIGFSQEDLLFLYIFIARNVPKYPQFIMLSGSTLEHILAELCSFKDPELAEECQLSVEYLLSTFKPFDTEHIIELYQEAKFWRVLRSAYRTDKKYDKMLLAYFDDPDARSNTLVALEDLLRPSNELNTKQLSKVRDVVLQKCLDFVQLDPRRFSRIVEENLCDIHPVIIEKLKDYPEMQFQYLDYLLGLEQSPEDGKGSATTWITKDFRHLYIKLSARFRPLQVKAYLESQSSQNYQEEIVISILGEYDILDAMVSILCRKGLHGEAMDLILDRLQSCTELIWFLLNDMKAANRFPPEFDQLKSQIHTFQQDVLIGRSMCEDLSKLPSVRPSKIRGGKELNPIEMNWLKLISNVSSSIRKIATVSESVIAPLDITLHQSLSKSGNLLVQDLFTSLLSVTSSSSLSVNFIKVLGAFLKQISEESPRLEDVRETLSNIFDAYIYEPQILSLALQIIDRDIFLEVDDSIQKRRRGWRPSGFECDRCGAKIWGTGVIRNIYEAWDTKMLADIIQRTKSREAENKSLSAGKSKQNLEDLPLNVVAGEANAADLIVFACGHCYHRAHFSDQELNGMLICDICREKESK</sequence>
<feature type="domain" description="Vacuolar protein sorting-associated protein 8 central" evidence="4">
    <location>
        <begin position="724"/>
        <end position="923"/>
    </location>
</feature>
<protein>
    <submittedName>
        <fullName evidence="6">Vacuolar protein sorting-associated protein 8</fullName>
    </submittedName>
</protein>
<dbReference type="InterPro" id="IPR045111">
    <property type="entry name" value="Vps41/Vps8"/>
</dbReference>
<name>A0A1U7LJB1_NEOID</name>
<dbReference type="OrthoDB" id="289913at2759"/>
<evidence type="ECO:0000259" key="4">
    <source>
        <dbReference type="Pfam" id="PF12816"/>
    </source>
</evidence>
<evidence type="ECO:0000256" key="2">
    <source>
        <dbReference type="PROSITE-ProRule" id="PRU00221"/>
    </source>
</evidence>